<organism evidence="1 2">
    <name type="scientific">Candidatus Cellulosilyticum pullistercoris</name>
    <dbReference type="NCBI Taxonomy" id="2838521"/>
    <lineage>
        <taxon>Bacteria</taxon>
        <taxon>Bacillati</taxon>
        <taxon>Bacillota</taxon>
        <taxon>Clostridia</taxon>
        <taxon>Lachnospirales</taxon>
        <taxon>Cellulosilyticaceae</taxon>
        <taxon>Cellulosilyticum</taxon>
    </lineage>
</organism>
<gene>
    <name evidence="1" type="ORF">H9872_00925</name>
</gene>
<protein>
    <submittedName>
        <fullName evidence="1">Uncharacterized protein</fullName>
    </submittedName>
</protein>
<reference evidence="1" key="1">
    <citation type="journal article" date="2021" name="PeerJ">
        <title>Extensive microbial diversity within the chicken gut microbiome revealed by metagenomics and culture.</title>
        <authorList>
            <person name="Gilroy R."/>
            <person name="Ravi A."/>
            <person name="Getino M."/>
            <person name="Pursley I."/>
            <person name="Horton D.L."/>
            <person name="Alikhan N.F."/>
            <person name="Baker D."/>
            <person name="Gharbi K."/>
            <person name="Hall N."/>
            <person name="Watson M."/>
            <person name="Adriaenssens E.M."/>
            <person name="Foster-Nyarko E."/>
            <person name="Jarju S."/>
            <person name="Secka A."/>
            <person name="Antonio M."/>
            <person name="Oren A."/>
            <person name="Chaudhuri R.R."/>
            <person name="La Ragione R."/>
            <person name="Hildebrand F."/>
            <person name="Pallen M.J."/>
        </authorList>
    </citation>
    <scope>NUCLEOTIDE SEQUENCE</scope>
    <source>
        <strain evidence="1">B5-657</strain>
    </source>
</reference>
<sequence>MKISRTVWIDDKVKWNVLRKREIQKKNRYKGKAYIVCTSPHSKLLFEIIEAKQLSDWYSTSTMVALCQNRQQALEVVRNLIDAIYNEKTQTYEELKQ</sequence>
<reference evidence="1" key="2">
    <citation type="submission" date="2021-04" db="EMBL/GenBank/DDBJ databases">
        <authorList>
            <person name="Gilroy R."/>
        </authorList>
    </citation>
    <scope>NUCLEOTIDE SEQUENCE</scope>
    <source>
        <strain evidence="1">B5-657</strain>
    </source>
</reference>
<evidence type="ECO:0000313" key="1">
    <source>
        <dbReference type="EMBL" id="MBU3803308.1"/>
    </source>
</evidence>
<proteinExistence type="predicted"/>
<dbReference type="Proteomes" id="UP000824229">
    <property type="component" value="Unassembled WGS sequence"/>
</dbReference>
<name>A0A9E2KAV8_9FIRM</name>
<comment type="caution">
    <text evidence="1">The sequence shown here is derived from an EMBL/GenBank/DDBJ whole genome shotgun (WGS) entry which is preliminary data.</text>
</comment>
<evidence type="ECO:0000313" key="2">
    <source>
        <dbReference type="Proteomes" id="UP000824229"/>
    </source>
</evidence>
<accession>A0A9E2KAV8</accession>
<dbReference type="AlphaFoldDB" id="A0A9E2KAV8"/>
<dbReference type="EMBL" id="JAHLFQ010000019">
    <property type="protein sequence ID" value="MBU3803308.1"/>
    <property type="molecule type" value="Genomic_DNA"/>
</dbReference>